<keyword evidence="1" id="KW-0732">Signal</keyword>
<dbReference type="Pfam" id="PF00395">
    <property type="entry name" value="SLH"/>
    <property type="match status" value="2"/>
</dbReference>
<feature type="domain" description="SLH" evidence="2">
    <location>
        <begin position="67"/>
        <end position="125"/>
    </location>
</feature>
<dbReference type="InterPro" id="IPR003790">
    <property type="entry name" value="GHL10"/>
</dbReference>
<dbReference type="Proteomes" id="UP000621799">
    <property type="component" value="Unassembled WGS sequence"/>
</dbReference>
<dbReference type="Gene3D" id="3.20.20.80">
    <property type="entry name" value="Glycosidases"/>
    <property type="match status" value="1"/>
</dbReference>
<dbReference type="SUPFAM" id="SSF51445">
    <property type="entry name" value="(Trans)glycosidases"/>
    <property type="match status" value="1"/>
</dbReference>
<evidence type="ECO:0000313" key="3">
    <source>
        <dbReference type="EMBL" id="MBE9039785.1"/>
    </source>
</evidence>
<dbReference type="PANTHER" id="PTHR43405">
    <property type="entry name" value="GLYCOSYL HYDROLASE DIGH"/>
    <property type="match status" value="1"/>
</dbReference>
<dbReference type="EMBL" id="JADEXN010000032">
    <property type="protein sequence ID" value="MBE9039785.1"/>
    <property type="molecule type" value="Genomic_DNA"/>
</dbReference>
<sequence>MVSSSSTFSDLGDNWAKPFIERLAQLGIISGFPDGRFRPEQSMTRAQFAAVLTKAFDLPRTRYAVNFSDVPATHWATAAIRKAYEMGFLSGYPGNRFAPDQKIPKVQILVSLVTGLGIRGDTPALSRYYADSKQIPGYATSRIAIATNNRIVVNHPDVEIFRPNDPATRAEVSALVYQALVYLGRADAISSPYIVTSPRSPGTIPLLPQVSVSHRRELRGVWIASVWNINWPSRRDLTTYRQKLQLTEILDVMQELNLNALFFQIRPEGDALYESELEPWSAWLTGTQGKPPDPYYDPLAFVIEECHKRNIELHAWLNPYRARTSAAVSTPVPPHMEAVYPQYVVTYGNLLWMDPGDKPVQERTYNVIMDVMRRYDVDGIHLDDYFYPYPIPGKPFPDYYPYSEYLDAGGTLSLNDWRRDNVNQMVKRLYTGIKAEKPYVKFGISPFGIYRPGQPPGIFGLDQYNQLFADPLKWMREGWVDYLAPQLYWRIDQTEQSYPKLLEWWVENRNNPKGRHIYTGNNLVKLGESGWTIAEFEEQIAMSRDLASRKSLGNIFYHVNPLLENRSGINDRFKRDIYTDPALVPTVPWIDSVPPPPPTNVRTSNRQLSWSVPSRDVRSWTLYQKLGDTWKLVNILPEATRQLTLPSGTYALCSVDRLANESKGIQVTV</sequence>
<dbReference type="InterPro" id="IPR052177">
    <property type="entry name" value="Divisome_Glycosyl_Hydrolase"/>
</dbReference>
<name>A0A928VXW2_9CYAN</name>
<gene>
    <name evidence="3" type="ORF">IQ235_03125</name>
</gene>
<keyword evidence="4" id="KW-1185">Reference proteome</keyword>
<dbReference type="PANTHER" id="PTHR43405:SF1">
    <property type="entry name" value="GLYCOSYL HYDROLASE DIGH"/>
    <property type="match status" value="1"/>
</dbReference>
<dbReference type="InterPro" id="IPR017853">
    <property type="entry name" value="GH"/>
</dbReference>
<comment type="caution">
    <text evidence="3">The sequence shown here is derived from an EMBL/GenBank/DDBJ whole genome shotgun (WGS) entry which is preliminary data.</text>
</comment>
<dbReference type="AlphaFoldDB" id="A0A928VXW2"/>
<accession>A0A928VXW2</accession>
<evidence type="ECO:0000259" key="2">
    <source>
        <dbReference type="PROSITE" id="PS51272"/>
    </source>
</evidence>
<organism evidence="3 4">
    <name type="scientific">Zarconia navalis LEGE 11467</name>
    <dbReference type="NCBI Taxonomy" id="1828826"/>
    <lineage>
        <taxon>Bacteria</taxon>
        <taxon>Bacillati</taxon>
        <taxon>Cyanobacteriota</taxon>
        <taxon>Cyanophyceae</taxon>
        <taxon>Oscillatoriophycideae</taxon>
        <taxon>Oscillatoriales</taxon>
        <taxon>Oscillatoriales incertae sedis</taxon>
        <taxon>Zarconia</taxon>
        <taxon>Zarconia navalis</taxon>
    </lineage>
</organism>
<dbReference type="PROSITE" id="PS51272">
    <property type="entry name" value="SLH"/>
    <property type="match status" value="3"/>
</dbReference>
<reference evidence="3" key="1">
    <citation type="submission" date="2020-10" db="EMBL/GenBank/DDBJ databases">
        <authorList>
            <person name="Castelo-Branco R."/>
            <person name="Eusebio N."/>
            <person name="Adriana R."/>
            <person name="Vieira A."/>
            <person name="Brugerolle De Fraissinette N."/>
            <person name="Rezende De Castro R."/>
            <person name="Schneider M.P."/>
            <person name="Vasconcelos V."/>
            <person name="Leao P.N."/>
        </authorList>
    </citation>
    <scope>NUCLEOTIDE SEQUENCE</scope>
    <source>
        <strain evidence="3">LEGE 11467</strain>
    </source>
</reference>
<dbReference type="RefSeq" id="WP_264320048.1">
    <property type="nucleotide sequence ID" value="NZ_JADEXN010000032.1"/>
</dbReference>
<dbReference type="InterPro" id="IPR001119">
    <property type="entry name" value="SLH_dom"/>
</dbReference>
<feature type="domain" description="SLH" evidence="2">
    <location>
        <begin position="3"/>
        <end position="66"/>
    </location>
</feature>
<evidence type="ECO:0000256" key="1">
    <source>
        <dbReference type="ARBA" id="ARBA00022729"/>
    </source>
</evidence>
<evidence type="ECO:0000313" key="4">
    <source>
        <dbReference type="Proteomes" id="UP000621799"/>
    </source>
</evidence>
<proteinExistence type="predicted"/>
<protein>
    <submittedName>
        <fullName evidence="3">Family 10 glycosylhydrolase</fullName>
    </submittedName>
</protein>
<dbReference type="Pfam" id="PF02638">
    <property type="entry name" value="GHL10"/>
    <property type="match status" value="1"/>
</dbReference>
<feature type="domain" description="SLH" evidence="2">
    <location>
        <begin position="126"/>
        <end position="190"/>
    </location>
</feature>